<organism evidence="2 3">
    <name type="scientific">Saccharothrix xinjiangensis</name>
    <dbReference type="NCBI Taxonomy" id="204798"/>
    <lineage>
        <taxon>Bacteria</taxon>
        <taxon>Bacillati</taxon>
        <taxon>Actinomycetota</taxon>
        <taxon>Actinomycetes</taxon>
        <taxon>Pseudonocardiales</taxon>
        <taxon>Pseudonocardiaceae</taxon>
        <taxon>Saccharothrix</taxon>
    </lineage>
</organism>
<protein>
    <submittedName>
        <fullName evidence="2">Uncharacterized protein</fullName>
    </submittedName>
</protein>
<keyword evidence="3" id="KW-1185">Reference proteome</keyword>
<evidence type="ECO:0000313" key="2">
    <source>
        <dbReference type="EMBL" id="MFC5053584.1"/>
    </source>
</evidence>
<dbReference type="RefSeq" id="WP_344036440.1">
    <property type="nucleotide sequence ID" value="NZ_BAAAKE010000005.1"/>
</dbReference>
<accession>A0ABV9XT70</accession>
<name>A0ABV9XT70_9PSEU</name>
<dbReference type="Proteomes" id="UP001595833">
    <property type="component" value="Unassembled WGS sequence"/>
</dbReference>
<dbReference type="EMBL" id="JBHSJB010000007">
    <property type="protein sequence ID" value="MFC5053584.1"/>
    <property type="molecule type" value="Genomic_DNA"/>
</dbReference>
<evidence type="ECO:0000313" key="3">
    <source>
        <dbReference type="Proteomes" id="UP001595833"/>
    </source>
</evidence>
<reference evidence="3" key="1">
    <citation type="journal article" date="2019" name="Int. J. Syst. Evol. Microbiol.">
        <title>The Global Catalogue of Microorganisms (GCM) 10K type strain sequencing project: providing services to taxonomists for standard genome sequencing and annotation.</title>
        <authorList>
            <consortium name="The Broad Institute Genomics Platform"/>
            <consortium name="The Broad Institute Genome Sequencing Center for Infectious Disease"/>
            <person name="Wu L."/>
            <person name="Ma J."/>
        </authorList>
    </citation>
    <scope>NUCLEOTIDE SEQUENCE [LARGE SCALE GENOMIC DNA]</scope>
    <source>
        <strain evidence="3">KCTC 12848</strain>
    </source>
</reference>
<sequence>MTDLLARIDEVTAPRCGWCTSTLADNAPSGDFCNELHQQLWQGRSTLPAWSVPPRSGALRLDLAAASAAAASARTPEERAAAAQYAEQISRDAEQISRDVALRFNQMIEDLKPAFQTLADAVANSLAAVGKLLHAAGFGVPEGSGDAKARALELRRNRNTGPKQHPRAPRQITPRRSR</sequence>
<feature type="region of interest" description="Disordered" evidence="1">
    <location>
        <begin position="153"/>
        <end position="178"/>
    </location>
</feature>
<comment type="caution">
    <text evidence="2">The sequence shown here is derived from an EMBL/GenBank/DDBJ whole genome shotgun (WGS) entry which is preliminary data.</text>
</comment>
<feature type="compositionally biased region" description="Basic residues" evidence="1">
    <location>
        <begin position="164"/>
        <end position="178"/>
    </location>
</feature>
<gene>
    <name evidence="2" type="ORF">ACFPFM_07415</name>
</gene>
<proteinExistence type="predicted"/>
<evidence type="ECO:0000256" key="1">
    <source>
        <dbReference type="SAM" id="MobiDB-lite"/>
    </source>
</evidence>